<proteinExistence type="predicted"/>
<dbReference type="EMBL" id="JEMT01025860">
    <property type="protein sequence ID" value="EXX60713.1"/>
    <property type="molecule type" value="Genomic_DNA"/>
</dbReference>
<name>A0A015M1L2_RHIIW</name>
<accession>A0A015M1L2</accession>
<reference evidence="1 2" key="1">
    <citation type="submission" date="2014-02" db="EMBL/GenBank/DDBJ databases">
        <title>Single nucleus genome sequencing reveals high similarity among nuclei of an endomycorrhizal fungus.</title>
        <authorList>
            <person name="Lin K."/>
            <person name="Geurts R."/>
            <person name="Zhang Z."/>
            <person name="Limpens E."/>
            <person name="Saunders D.G."/>
            <person name="Mu D."/>
            <person name="Pang E."/>
            <person name="Cao H."/>
            <person name="Cha H."/>
            <person name="Lin T."/>
            <person name="Zhou Q."/>
            <person name="Shang Y."/>
            <person name="Li Y."/>
            <person name="Ivanov S."/>
            <person name="Sharma T."/>
            <person name="Velzen R.V."/>
            <person name="Ruijter N.D."/>
            <person name="Aanen D.K."/>
            <person name="Win J."/>
            <person name="Kamoun S."/>
            <person name="Bisseling T."/>
            <person name="Huang S."/>
        </authorList>
    </citation>
    <scope>NUCLEOTIDE SEQUENCE [LARGE SCALE GENOMIC DNA]</scope>
    <source>
        <strain evidence="2">DAOM197198w</strain>
    </source>
</reference>
<evidence type="ECO:0000313" key="1">
    <source>
        <dbReference type="EMBL" id="EXX60713.1"/>
    </source>
</evidence>
<gene>
    <name evidence="1" type="ORF">RirG_177300</name>
</gene>
<protein>
    <submittedName>
        <fullName evidence="1">Uncharacterized protein</fullName>
    </submittedName>
</protein>
<dbReference type="Proteomes" id="UP000022910">
    <property type="component" value="Unassembled WGS sequence"/>
</dbReference>
<evidence type="ECO:0000313" key="2">
    <source>
        <dbReference type="Proteomes" id="UP000022910"/>
    </source>
</evidence>
<sequence length="111" mass="13018">MKSKEIRTENEWKNDAISQVGSNRFSSISRLSARTEYDDETEMYWVKFTAIFDQRRKKGNRSPTQMYNILSDEIGLSPGTLASFYHLFHEELGTLGFFSQSQNESKKDYDR</sequence>
<dbReference type="OrthoDB" id="2400707at2759"/>
<dbReference type="AlphaFoldDB" id="A0A015M1L2"/>
<comment type="caution">
    <text evidence="1">The sequence shown here is derived from an EMBL/GenBank/DDBJ whole genome shotgun (WGS) entry which is preliminary data.</text>
</comment>
<keyword evidence="2" id="KW-1185">Reference proteome</keyword>
<dbReference type="HOGENOM" id="CLU_2159731_0_0_1"/>
<organism evidence="1 2">
    <name type="scientific">Rhizophagus irregularis (strain DAOM 197198w)</name>
    <name type="common">Glomus intraradices</name>
    <dbReference type="NCBI Taxonomy" id="1432141"/>
    <lineage>
        <taxon>Eukaryota</taxon>
        <taxon>Fungi</taxon>
        <taxon>Fungi incertae sedis</taxon>
        <taxon>Mucoromycota</taxon>
        <taxon>Glomeromycotina</taxon>
        <taxon>Glomeromycetes</taxon>
        <taxon>Glomerales</taxon>
        <taxon>Glomeraceae</taxon>
        <taxon>Rhizophagus</taxon>
    </lineage>
</organism>